<keyword evidence="2" id="KW-0812">Transmembrane</keyword>
<feature type="domain" description="Peptidase M13 N-terminal" evidence="3">
    <location>
        <begin position="7"/>
        <end position="50"/>
    </location>
</feature>
<dbReference type="EMBL" id="BMAO01020354">
    <property type="protein sequence ID" value="GFQ66793.1"/>
    <property type="molecule type" value="Genomic_DNA"/>
</dbReference>
<dbReference type="OrthoDB" id="6434987at2759"/>
<reference evidence="4" key="1">
    <citation type="submission" date="2020-07" db="EMBL/GenBank/DDBJ databases">
        <title>Multicomponent nature underlies the extraordinary mechanical properties of spider dragline silk.</title>
        <authorList>
            <person name="Kono N."/>
            <person name="Nakamura H."/>
            <person name="Mori M."/>
            <person name="Yoshida Y."/>
            <person name="Ohtoshi R."/>
            <person name="Malay A.D."/>
            <person name="Moran D.A.P."/>
            <person name="Tomita M."/>
            <person name="Numata K."/>
            <person name="Arakawa K."/>
        </authorList>
    </citation>
    <scope>NUCLEOTIDE SEQUENCE</scope>
</reference>
<keyword evidence="5" id="KW-1185">Reference proteome</keyword>
<evidence type="ECO:0000256" key="1">
    <source>
        <dbReference type="ARBA" id="ARBA00007357"/>
    </source>
</evidence>
<keyword evidence="2" id="KW-1133">Transmembrane helix</keyword>
<accession>A0A8X6FTD4</accession>
<evidence type="ECO:0000313" key="4">
    <source>
        <dbReference type="EMBL" id="GFQ66793.1"/>
    </source>
</evidence>
<feature type="transmembrane region" description="Helical" evidence="2">
    <location>
        <begin position="48"/>
        <end position="72"/>
    </location>
</feature>
<proteinExistence type="inferred from homology"/>
<dbReference type="InterPro" id="IPR042089">
    <property type="entry name" value="Peptidase_M13_dom_2"/>
</dbReference>
<evidence type="ECO:0000256" key="2">
    <source>
        <dbReference type="SAM" id="Phobius"/>
    </source>
</evidence>
<dbReference type="PROSITE" id="PS51885">
    <property type="entry name" value="NEPRILYSIN"/>
    <property type="match status" value="1"/>
</dbReference>
<evidence type="ECO:0000259" key="3">
    <source>
        <dbReference type="Pfam" id="PF05649"/>
    </source>
</evidence>
<dbReference type="InterPro" id="IPR024079">
    <property type="entry name" value="MetalloPept_cat_dom_sf"/>
</dbReference>
<keyword evidence="2" id="KW-0472">Membrane</keyword>
<dbReference type="AlphaFoldDB" id="A0A8X6FTD4"/>
<gene>
    <name evidence="4" type="ORF">TNCT_21541</name>
</gene>
<dbReference type="Gene3D" id="3.40.390.10">
    <property type="entry name" value="Collagenase (Catalytic Domain)"/>
    <property type="match status" value="1"/>
</dbReference>
<dbReference type="GO" id="GO:0004222">
    <property type="term" value="F:metalloendopeptidase activity"/>
    <property type="evidence" value="ECO:0007669"/>
    <property type="project" value="InterPro"/>
</dbReference>
<dbReference type="InterPro" id="IPR008753">
    <property type="entry name" value="Peptidase_M13_N"/>
</dbReference>
<organism evidence="4 5">
    <name type="scientific">Trichonephila clavata</name>
    <name type="common">Joro spider</name>
    <name type="synonym">Nephila clavata</name>
    <dbReference type="NCBI Taxonomy" id="2740835"/>
    <lineage>
        <taxon>Eukaryota</taxon>
        <taxon>Metazoa</taxon>
        <taxon>Ecdysozoa</taxon>
        <taxon>Arthropoda</taxon>
        <taxon>Chelicerata</taxon>
        <taxon>Arachnida</taxon>
        <taxon>Araneae</taxon>
        <taxon>Araneomorphae</taxon>
        <taxon>Entelegynae</taxon>
        <taxon>Araneoidea</taxon>
        <taxon>Nephilidae</taxon>
        <taxon>Trichonephila</taxon>
    </lineage>
</organism>
<protein>
    <recommendedName>
        <fullName evidence="3">Peptidase M13 N-terminal domain-containing protein</fullName>
    </recommendedName>
</protein>
<dbReference type="SUPFAM" id="SSF55486">
    <property type="entry name" value="Metalloproteases ('zincins'), catalytic domain"/>
    <property type="match status" value="1"/>
</dbReference>
<dbReference type="Gene3D" id="1.10.1380.10">
    <property type="entry name" value="Neutral endopeptidase , domain2"/>
    <property type="match status" value="1"/>
</dbReference>
<comment type="caution">
    <text evidence="4">The sequence shown here is derived from an EMBL/GenBank/DDBJ whole genome shotgun (WGS) entry which is preliminary data.</text>
</comment>
<sequence length="75" mass="8345">MDQSVYPCEDFYQYAGGGWIKANSLQENERDWGRNKELAIINYYSLKYVLAVVADGAVVEPVVMILVVVIVLGGC</sequence>
<evidence type="ECO:0000313" key="5">
    <source>
        <dbReference type="Proteomes" id="UP000887116"/>
    </source>
</evidence>
<dbReference type="GO" id="GO:0006508">
    <property type="term" value="P:proteolysis"/>
    <property type="evidence" value="ECO:0007669"/>
    <property type="project" value="InterPro"/>
</dbReference>
<name>A0A8X6FTD4_TRICU</name>
<dbReference type="InterPro" id="IPR000718">
    <property type="entry name" value="Peptidase_M13"/>
</dbReference>
<comment type="similarity">
    <text evidence="1">Belongs to the peptidase M13 family.</text>
</comment>
<dbReference type="Proteomes" id="UP000887116">
    <property type="component" value="Unassembled WGS sequence"/>
</dbReference>
<dbReference type="Pfam" id="PF05649">
    <property type="entry name" value="Peptidase_M13_N"/>
    <property type="match status" value="1"/>
</dbReference>